<dbReference type="STRING" id="90262.A0A1X2IR53"/>
<evidence type="ECO:0000313" key="3">
    <source>
        <dbReference type="Proteomes" id="UP000193560"/>
    </source>
</evidence>
<gene>
    <name evidence="2" type="ORF">BCR42DRAFT_409460</name>
</gene>
<evidence type="ECO:0000256" key="1">
    <source>
        <dbReference type="SAM" id="MobiDB-lite"/>
    </source>
</evidence>
<reference evidence="2 3" key="1">
    <citation type="submission" date="2016-07" db="EMBL/GenBank/DDBJ databases">
        <title>Pervasive Adenine N6-methylation of Active Genes in Fungi.</title>
        <authorList>
            <consortium name="DOE Joint Genome Institute"/>
            <person name="Mondo S.J."/>
            <person name="Dannebaum R.O."/>
            <person name="Kuo R.C."/>
            <person name="Labutti K."/>
            <person name="Haridas S."/>
            <person name="Kuo A."/>
            <person name="Salamov A."/>
            <person name="Ahrendt S.R."/>
            <person name="Lipzen A."/>
            <person name="Sullivan W."/>
            <person name="Andreopoulos W.B."/>
            <person name="Clum A."/>
            <person name="Lindquist E."/>
            <person name="Daum C."/>
            <person name="Ramamoorthy G.K."/>
            <person name="Gryganskyi A."/>
            <person name="Culley D."/>
            <person name="Magnuson J.K."/>
            <person name="James T.Y."/>
            <person name="O'Malley M.A."/>
            <person name="Stajich J.E."/>
            <person name="Spatafora J.W."/>
            <person name="Visel A."/>
            <person name="Grigoriev I.V."/>
        </authorList>
    </citation>
    <scope>NUCLEOTIDE SEQUENCE [LARGE SCALE GENOMIC DNA]</scope>
    <source>
        <strain evidence="2 3">NRRL 1336</strain>
    </source>
</reference>
<accession>A0A1X2IR53</accession>
<evidence type="ECO:0008006" key="4">
    <source>
        <dbReference type="Google" id="ProtNLM"/>
    </source>
</evidence>
<keyword evidence="3" id="KW-1185">Reference proteome</keyword>
<feature type="region of interest" description="Disordered" evidence="1">
    <location>
        <begin position="1"/>
        <end position="24"/>
    </location>
</feature>
<feature type="compositionally biased region" description="Low complexity" evidence="1">
    <location>
        <begin position="251"/>
        <end position="268"/>
    </location>
</feature>
<dbReference type="AlphaFoldDB" id="A0A1X2IR53"/>
<evidence type="ECO:0000313" key="2">
    <source>
        <dbReference type="EMBL" id="ORZ20769.1"/>
    </source>
</evidence>
<sequence>MSSLSSCQQPITLSHQPSSATTSAMMAPTYSTTTTSSSSMASCNFMDMNLTSPTSSSSSSSCGMDGDNMLSADLTMILNNIMKVHTEDQGMANLEVMQSNNNSNNNNNLDMMNPTSSNSNNTSISHTACASQVTPLQSSSSIDQATDCCGMYPGQAVCRSKHSASGPGESVLITISSLPSISSSTLSFQDKITTRIVTCYCSGHCLCLGCLVHPVGSGENIPTYNNGGGSGGNNNAMVDGYQPPVPPPPLSLSTCPSYSSTTSSIYSTSDDEDHHQHQHPNQRFSLDEGTPIPPLPLV</sequence>
<comment type="caution">
    <text evidence="2">The sequence shown here is derived from an EMBL/GenBank/DDBJ whole genome shotgun (WGS) entry which is preliminary data.</text>
</comment>
<dbReference type="EMBL" id="MCGE01000006">
    <property type="protein sequence ID" value="ORZ20769.1"/>
    <property type="molecule type" value="Genomic_DNA"/>
</dbReference>
<protein>
    <recommendedName>
        <fullName evidence="4">Copper-fist domain-containing protein</fullName>
    </recommendedName>
</protein>
<name>A0A1X2IR53_9FUNG</name>
<proteinExistence type="predicted"/>
<dbReference type="OrthoDB" id="5600085at2759"/>
<feature type="compositionally biased region" description="Polar residues" evidence="1">
    <location>
        <begin position="1"/>
        <end position="17"/>
    </location>
</feature>
<dbReference type="Proteomes" id="UP000193560">
    <property type="component" value="Unassembled WGS sequence"/>
</dbReference>
<feature type="region of interest" description="Disordered" evidence="1">
    <location>
        <begin position="234"/>
        <end position="298"/>
    </location>
</feature>
<organism evidence="2 3">
    <name type="scientific">Absidia repens</name>
    <dbReference type="NCBI Taxonomy" id="90262"/>
    <lineage>
        <taxon>Eukaryota</taxon>
        <taxon>Fungi</taxon>
        <taxon>Fungi incertae sedis</taxon>
        <taxon>Mucoromycota</taxon>
        <taxon>Mucoromycotina</taxon>
        <taxon>Mucoromycetes</taxon>
        <taxon>Mucorales</taxon>
        <taxon>Cunninghamellaceae</taxon>
        <taxon>Absidia</taxon>
    </lineage>
</organism>